<name>A0A640W8Z0_9GAMM</name>
<proteinExistence type="predicted"/>
<dbReference type="SUPFAM" id="SSF51430">
    <property type="entry name" value="NAD(P)-linked oxidoreductase"/>
    <property type="match status" value="1"/>
</dbReference>
<dbReference type="AlphaFoldDB" id="A0A640W8Z0"/>
<protein>
    <submittedName>
        <fullName evidence="3">Aldo/keto reductase</fullName>
    </submittedName>
</protein>
<dbReference type="EMBL" id="VTPX01000012">
    <property type="protein sequence ID" value="KAA0016287.1"/>
    <property type="molecule type" value="Genomic_DNA"/>
</dbReference>
<dbReference type="Gene3D" id="3.20.20.100">
    <property type="entry name" value="NADP-dependent oxidoreductase domain"/>
    <property type="match status" value="1"/>
</dbReference>
<dbReference type="InterPro" id="IPR023210">
    <property type="entry name" value="NADP_OxRdtase_dom"/>
</dbReference>
<dbReference type="GO" id="GO:0005829">
    <property type="term" value="C:cytosol"/>
    <property type="evidence" value="ECO:0007669"/>
    <property type="project" value="UniProtKB-ARBA"/>
</dbReference>
<dbReference type="FunFam" id="3.20.20.100:FF:000004">
    <property type="entry name" value="Oxidoreductase, aldo/keto reductase"/>
    <property type="match status" value="1"/>
</dbReference>
<evidence type="ECO:0000256" key="1">
    <source>
        <dbReference type="ARBA" id="ARBA00023002"/>
    </source>
</evidence>
<dbReference type="Pfam" id="PF00248">
    <property type="entry name" value="Aldo_ket_red"/>
    <property type="match status" value="1"/>
</dbReference>
<dbReference type="InterPro" id="IPR036812">
    <property type="entry name" value="NAD(P)_OxRdtase_dom_sf"/>
</dbReference>
<dbReference type="Proteomes" id="UP000466024">
    <property type="component" value="Unassembled WGS sequence"/>
</dbReference>
<evidence type="ECO:0000259" key="2">
    <source>
        <dbReference type="Pfam" id="PF00248"/>
    </source>
</evidence>
<dbReference type="GO" id="GO:0016491">
    <property type="term" value="F:oxidoreductase activity"/>
    <property type="evidence" value="ECO:0007669"/>
    <property type="project" value="UniProtKB-KW"/>
</dbReference>
<organism evidence="3 4">
    <name type="scientific">Salinicola corii</name>
    <dbReference type="NCBI Taxonomy" id="2606937"/>
    <lineage>
        <taxon>Bacteria</taxon>
        <taxon>Pseudomonadati</taxon>
        <taxon>Pseudomonadota</taxon>
        <taxon>Gammaproteobacteria</taxon>
        <taxon>Oceanospirillales</taxon>
        <taxon>Halomonadaceae</taxon>
        <taxon>Salinicola</taxon>
    </lineage>
</organism>
<evidence type="ECO:0000313" key="4">
    <source>
        <dbReference type="Proteomes" id="UP000466024"/>
    </source>
</evidence>
<feature type="domain" description="NADP-dependent oxidoreductase" evidence="2">
    <location>
        <begin position="15"/>
        <end position="320"/>
    </location>
</feature>
<keyword evidence="4" id="KW-1185">Reference proteome</keyword>
<dbReference type="InterPro" id="IPR050523">
    <property type="entry name" value="AKR_Detox_Biosynth"/>
</dbReference>
<dbReference type="RefSeq" id="WP_149436750.1">
    <property type="nucleotide sequence ID" value="NZ_VTPX01000012.1"/>
</dbReference>
<accession>A0A640W8Z0</accession>
<keyword evidence="1" id="KW-0560">Oxidoreductase</keyword>
<gene>
    <name evidence="3" type="ORF">F0A16_17815</name>
</gene>
<comment type="caution">
    <text evidence="3">The sequence shown here is derived from an EMBL/GenBank/DDBJ whole genome shotgun (WGS) entry which is preliminary data.</text>
</comment>
<evidence type="ECO:0000313" key="3">
    <source>
        <dbReference type="EMBL" id="KAA0016287.1"/>
    </source>
</evidence>
<dbReference type="PANTHER" id="PTHR43364">
    <property type="entry name" value="NADH-SPECIFIC METHYLGLYOXAL REDUCTASE-RELATED"/>
    <property type="match status" value="1"/>
</dbReference>
<dbReference type="PRINTS" id="PR00069">
    <property type="entry name" value="ALDKETRDTASE"/>
</dbReference>
<dbReference type="PANTHER" id="PTHR43364:SF18">
    <property type="entry name" value="OXIDOREDUCTASE"/>
    <property type="match status" value="1"/>
</dbReference>
<reference evidence="3 4" key="1">
    <citation type="submission" date="2019-08" db="EMBL/GenBank/DDBJ databases">
        <title>Bioinformatics analysis of the strain L3 and L5.</title>
        <authorList>
            <person name="Li X."/>
        </authorList>
    </citation>
    <scope>NUCLEOTIDE SEQUENCE [LARGE SCALE GENOMIC DNA]</scope>
    <source>
        <strain evidence="3 4">L3</strain>
    </source>
</reference>
<sequence length="360" mass="38168">MQYTQLGRTGTFVSRLCLGTMTFGGTLEGTGGIGGLDRKAAGEILGTALDVGINFIDTADVYSGGQSEALLGDLLGARRNDVVLATKANARIGAGPNDVGLSRIHIMDALESSLKRLKTDHIDLYQIHRWDPLTPIEETLGALDDAVRQGKLRYIGASNLAAWQLMKALGASAQEGFAHFVSVQAYYSLAGRGVEDELAPAMCDQGLGMLCWSPLAGGLLSGKVTRDGADADSRRGRRGAANQFPPVDEDRVFAIIDVLRDIAGKHNATPAQVALAWLLSRPVVDSVIVGAKRVDQLTDNIGAVDVALDEEDLAALDAVSAEAPRYPNWVLTYNAASRFPKDHPVAGPSWVGGETPLHAE</sequence>
<dbReference type="InterPro" id="IPR020471">
    <property type="entry name" value="AKR"/>
</dbReference>
<dbReference type="CDD" id="cd19091">
    <property type="entry name" value="AKR_PsAKR"/>
    <property type="match status" value="1"/>
</dbReference>